<keyword evidence="2" id="KW-0677">Repeat</keyword>
<dbReference type="Gene3D" id="3.30.160.60">
    <property type="entry name" value="Classic Zinc Finger"/>
    <property type="match status" value="3"/>
</dbReference>
<feature type="domain" description="C2H2-type" evidence="7">
    <location>
        <begin position="234"/>
        <end position="261"/>
    </location>
</feature>
<dbReference type="SMART" id="SM00355">
    <property type="entry name" value="ZnF_C2H2"/>
    <property type="match status" value="6"/>
</dbReference>
<keyword evidence="1" id="KW-0479">Metal-binding</keyword>
<dbReference type="InterPro" id="IPR036236">
    <property type="entry name" value="Znf_C2H2_sf"/>
</dbReference>
<feature type="domain" description="C2H2-type" evidence="7">
    <location>
        <begin position="206"/>
        <end position="234"/>
    </location>
</feature>
<evidence type="ECO:0000313" key="8">
    <source>
        <dbReference type="Proteomes" id="UP000079169"/>
    </source>
</evidence>
<reference evidence="9" key="1">
    <citation type="submission" date="2025-08" db="UniProtKB">
        <authorList>
            <consortium name="RefSeq"/>
        </authorList>
    </citation>
    <scope>IDENTIFICATION</scope>
</reference>
<feature type="compositionally biased region" description="Acidic residues" evidence="6">
    <location>
        <begin position="70"/>
        <end position="86"/>
    </location>
</feature>
<dbReference type="Pfam" id="PF00096">
    <property type="entry name" value="zf-C2H2"/>
    <property type="match status" value="2"/>
</dbReference>
<dbReference type="STRING" id="121845.A0A3Q0INF5"/>
<evidence type="ECO:0000256" key="4">
    <source>
        <dbReference type="ARBA" id="ARBA00022833"/>
    </source>
</evidence>
<dbReference type="PANTHER" id="PTHR24379">
    <property type="entry name" value="KRAB AND ZINC FINGER DOMAIN-CONTAINING"/>
    <property type="match status" value="1"/>
</dbReference>
<evidence type="ECO:0000256" key="5">
    <source>
        <dbReference type="PROSITE-ProRule" id="PRU00042"/>
    </source>
</evidence>
<dbReference type="RefSeq" id="XP_026675835.1">
    <property type="nucleotide sequence ID" value="XM_026820034.1"/>
</dbReference>
<evidence type="ECO:0000313" key="9">
    <source>
        <dbReference type="RefSeq" id="XP_026675835.1"/>
    </source>
</evidence>
<protein>
    <submittedName>
        <fullName evidence="9">Zinc finger and BTB domain-containing protein 49</fullName>
    </submittedName>
</protein>
<feature type="domain" description="C2H2-type" evidence="7">
    <location>
        <begin position="177"/>
        <end position="199"/>
    </location>
</feature>
<dbReference type="GeneID" id="103524726"/>
<keyword evidence="4" id="KW-0862">Zinc</keyword>
<organism evidence="8 9">
    <name type="scientific">Diaphorina citri</name>
    <name type="common">Asian citrus psyllid</name>
    <dbReference type="NCBI Taxonomy" id="121845"/>
    <lineage>
        <taxon>Eukaryota</taxon>
        <taxon>Metazoa</taxon>
        <taxon>Ecdysozoa</taxon>
        <taxon>Arthropoda</taxon>
        <taxon>Hexapoda</taxon>
        <taxon>Insecta</taxon>
        <taxon>Pterygota</taxon>
        <taxon>Neoptera</taxon>
        <taxon>Paraneoptera</taxon>
        <taxon>Hemiptera</taxon>
        <taxon>Sternorrhyncha</taxon>
        <taxon>Psylloidea</taxon>
        <taxon>Psyllidae</taxon>
        <taxon>Diaphorininae</taxon>
        <taxon>Diaphorina</taxon>
    </lineage>
</organism>
<proteinExistence type="predicted"/>
<feature type="region of interest" description="Disordered" evidence="6">
    <location>
        <begin position="1"/>
        <end position="89"/>
    </location>
</feature>
<dbReference type="AlphaFoldDB" id="A0A3Q0INF5"/>
<dbReference type="FunFam" id="3.30.160.60:FF:000446">
    <property type="entry name" value="Zinc finger protein"/>
    <property type="match status" value="1"/>
</dbReference>
<dbReference type="PROSITE" id="PS50157">
    <property type="entry name" value="ZINC_FINGER_C2H2_2"/>
    <property type="match status" value="4"/>
</dbReference>
<feature type="domain" description="C2H2-type" evidence="7">
    <location>
        <begin position="92"/>
        <end position="120"/>
    </location>
</feature>
<dbReference type="GO" id="GO:0008270">
    <property type="term" value="F:zinc ion binding"/>
    <property type="evidence" value="ECO:0007669"/>
    <property type="project" value="UniProtKB-KW"/>
</dbReference>
<dbReference type="SUPFAM" id="SSF57667">
    <property type="entry name" value="beta-beta-alpha zinc fingers"/>
    <property type="match status" value="2"/>
</dbReference>
<evidence type="ECO:0000256" key="2">
    <source>
        <dbReference type="ARBA" id="ARBA00022737"/>
    </source>
</evidence>
<feature type="compositionally biased region" description="Acidic residues" evidence="6">
    <location>
        <begin position="36"/>
        <end position="50"/>
    </location>
</feature>
<dbReference type="Proteomes" id="UP000079169">
    <property type="component" value="Unplaced"/>
</dbReference>
<name>A0A3Q0INF5_DIACI</name>
<dbReference type="InterPro" id="IPR013087">
    <property type="entry name" value="Znf_C2H2_type"/>
</dbReference>
<dbReference type="PROSITE" id="PS00028">
    <property type="entry name" value="ZINC_FINGER_C2H2_1"/>
    <property type="match status" value="4"/>
</dbReference>
<keyword evidence="3 5" id="KW-0863">Zinc-finger</keyword>
<accession>A0A3Q0INF5</accession>
<dbReference type="GO" id="GO:0005634">
    <property type="term" value="C:nucleus"/>
    <property type="evidence" value="ECO:0007669"/>
    <property type="project" value="UniProtKB-ARBA"/>
</dbReference>
<evidence type="ECO:0000259" key="7">
    <source>
        <dbReference type="PROSITE" id="PS50157"/>
    </source>
</evidence>
<dbReference type="PANTHER" id="PTHR24379:SF117">
    <property type="entry name" value="ZINC FINGER PROTEIN WECKLE"/>
    <property type="match status" value="1"/>
</dbReference>
<keyword evidence="8" id="KW-1185">Reference proteome</keyword>
<gene>
    <name evidence="9" type="primary">LOC103524726</name>
</gene>
<evidence type="ECO:0000256" key="1">
    <source>
        <dbReference type="ARBA" id="ARBA00022723"/>
    </source>
</evidence>
<evidence type="ECO:0000256" key="6">
    <source>
        <dbReference type="SAM" id="MobiDB-lite"/>
    </source>
</evidence>
<evidence type="ECO:0000256" key="3">
    <source>
        <dbReference type="ARBA" id="ARBA00022771"/>
    </source>
</evidence>
<feature type="compositionally biased region" description="Acidic residues" evidence="6">
    <location>
        <begin position="10"/>
        <end position="27"/>
    </location>
</feature>
<dbReference type="KEGG" id="dci:103524726"/>
<dbReference type="PaxDb" id="121845-A0A3Q0INF5"/>
<sequence>MSPAAHDDIELIDEDTLFSILEDEEERVNEKRNSSSEEDEESDELNDEETFWSILEDEKEKFNKKRNSSSEEDEESDKLDDEEDNVTSDTKFPCRLCSQEFDTKEQRKKHERKDHETQGLFSCDLCSYTSTQKYYLVKHKSRHIKDYNVFCKICQLGFLSKNELDVHNIKQHDAQPHTCPVCKKIFVNKVTLAAHKKIHLPIDKNCQCDVCGKSFARTFHLKSHISSVHLKRGAQCKICLKVLNCKEALTAHSRIHNDENSLYL</sequence>